<dbReference type="InterPro" id="IPR018060">
    <property type="entry name" value="HTH_AraC"/>
</dbReference>
<evidence type="ECO:0000259" key="4">
    <source>
        <dbReference type="PROSITE" id="PS01124"/>
    </source>
</evidence>
<dbReference type="InterPro" id="IPR018062">
    <property type="entry name" value="HTH_AraC-typ_CS"/>
</dbReference>
<proteinExistence type="predicted"/>
<dbReference type="GO" id="GO:0043565">
    <property type="term" value="F:sequence-specific DNA binding"/>
    <property type="evidence" value="ECO:0007669"/>
    <property type="project" value="InterPro"/>
</dbReference>
<dbReference type="SUPFAM" id="SSF46689">
    <property type="entry name" value="Homeodomain-like"/>
    <property type="match status" value="1"/>
</dbReference>
<feature type="domain" description="HTH araC/xylS-type" evidence="4">
    <location>
        <begin position="222"/>
        <end position="319"/>
    </location>
</feature>
<dbReference type="PROSITE" id="PS00041">
    <property type="entry name" value="HTH_ARAC_FAMILY_1"/>
    <property type="match status" value="1"/>
</dbReference>
<evidence type="ECO:0000313" key="6">
    <source>
        <dbReference type="Proteomes" id="UP000199315"/>
    </source>
</evidence>
<dbReference type="InterPro" id="IPR020449">
    <property type="entry name" value="Tscrpt_reg_AraC-type_HTH"/>
</dbReference>
<keyword evidence="2 5" id="KW-0238">DNA-binding</keyword>
<dbReference type="PANTHER" id="PTHR43280:SF28">
    <property type="entry name" value="HTH-TYPE TRANSCRIPTIONAL ACTIVATOR RHAS"/>
    <property type="match status" value="1"/>
</dbReference>
<dbReference type="InterPro" id="IPR003313">
    <property type="entry name" value="AraC-bd"/>
</dbReference>
<dbReference type="SMART" id="SM00342">
    <property type="entry name" value="HTH_ARAC"/>
    <property type="match status" value="1"/>
</dbReference>
<dbReference type="Pfam" id="PF12833">
    <property type="entry name" value="HTH_18"/>
    <property type="match status" value="1"/>
</dbReference>
<evidence type="ECO:0000313" key="5">
    <source>
        <dbReference type="EMBL" id="SCP95086.1"/>
    </source>
</evidence>
<dbReference type="GO" id="GO:0003700">
    <property type="term" value="F:DNA-binding transcription factor activity"/>
    <property type="evidence" value="ECO:0007669"/>
    <property type="project" value="InterPro"/>
</dbReference>
<keyword evidence="1" id="KW-0805">Transcription regulation</keyword>
<dbReference type="PANTHER" id="PTHR43280">
    <property type="entry name" value="ARAC-FAMILY TRANSCRIPTIONAL REGULATOR"/>
    <property type="match status" value="1"/>
</dbReference>
<dbReference type="STRING" id="1619234.SAMN05421730_1001302"/>
<dbReference type="SUPFAM" id="SSF51182">
    <property type="entry name" value="RmlC-like cupins"/>
    <property type="match status" value="1"/>
</dbReference>
<keyword evidence="3" id="KW-0804">Transcription</keyword>
<dbReference type="AlphaFoldDB" id="A0A1D3TP02"/>
<reference evidence="5 6" key="1">
    <citation type="submission" date="2016-09" db="EMBL/GenBank/DDBJ databases">
        <authorList>
            <person name="Capua I."/>
            <person name="De Benedictis P."/>
            <person name="Joannis T."/>
            <person name="Lombin L.H."/>
            <person name="Cattoli G."/>
        </authorList>
    </citation>
    <scope>NUCLEOTIDE SEQUENCE [LARGE SCALE GENOMIC DNA]</scope>
    <source>
        <strain evidence="5 6">GluBS11</strain>
    </source>
</reference>
<sequence length="324" mass="37467">MNAELIKLLEPVSKEEQRILDGNRQIDKEIYATGRGFTIDSSKMLEKGHLIDIRTHTRFVAFPAHKHNYIEIMYMCKGETRHIVDGGTEILLGQGELLFFNQFSTHEILPAGREDLGINFIILPEFFDEVLPMLGKENVLSNFIISTLRQNAESAAYLHFKVADVLPVQNLVENLVWSLKNQQPNYRQINQTTMGLLFMQLINYTDMIDQNQPGQYHNYLAMKTLKYIEENYKTASLTDLAVEMNQSVSNLSKLIRNITGSTFKELLQTKRLNQAVHLLSHTSLSITDIIYMVGYDNTSYFYRIFKEKYGMSPKEFRSMENKDV</sequence>
<dbReference type="EMBL" id="FMKA01000001">
    <property type="protein sequence ID" value="SCP95086.1"/>
    <property type="molecule type" value="Genomic_DNA"/>
</dbReference>
<dbReference type="InterPro" id="IPR009057">
    <property type="entry name" value="Homeodomain-like_sf"/>
</dbReference>
<keyword evidence="6" id="KW-1185">Reference proteome</keyword>
<gene>
    <name evidence="5" type="ORF">SAMN05421730_1001302</name>
</gene>
<dbReference type="Gene3D" id="2.60.120.10">
    <property type="entry name" value="Jelly Rolls"/>
    <property type="match status" value="1"/>
</dbReference>
<organism evidence="5 6">
    <name type="scientific">Anaerobium acetethylicum</name>
    <dbReference type="NCBI Taxonomy" id="1619234"/>
    <lineage>
        <taxon>Bacteria</taxon>
        <taxon>Bacillati</taxon>
        <taxon>Bacillota</taxon>
        <taxon>Clostridia</taxon>
        <taxon>Lachnospirales</taxon>
        <taxon>Lachnospiraceae</taxon>
        <taxon>Anaerobium</taxon>
    </lineage>
</organism>
<evidence type="ECO:0000256" key="3">
    <source>
        <dbReference type="ARBA" id="ARBA00023163"/>
    </source>
</evidence>
<protein>
    <submittedName>
        <fullName evidence="5">AraC-type DNA-binding protein</fullName>
    </submittedName>
</protein>
<dbReference type="PRINTS" id="PR00032">
    <property type="entry name" value="HTHARAC"/>
</dbReference>
<dbReference type="PROSITE" id="PS01124">
    <property type="entry name" value="HTH_ARAC_FAMILY_2"/>
    <property type="match status" value="1"/>
</dbReference>
<accession>A0A1D3TP02</accession>
<dbReference type="InterPro" id="IPR011051">
    <property type="entry name" value="RmlC_Cupin_sf"/>
</dbReference>
<dbReference type="InterPro" id="IPR014710">
    <property type="entry name" value="RmlC-like_jellyroll"/>
</dbReference>
<dbReference type="Gene3D" id="1.10.10.60">
    <property type="entry name" value="Homeodomain-like"/>
    <property type="match status" value="2"/>
</dbReference>
<evidence type="ECO:0000256" key="1">
    <source>
        <dbReference type="ARBA" id="ARBA00023015"/>
    </source>
</evidence>
<evidence type="ECO:0000256" key="2">
    <source>
        <dbReference type="ARBA" id="ARBA00023125"/>
    </source>
</evidence>
<dbReference type="Proteomes" id="UP000199315">
    <property type="component" value="Unassembled WGS sequence"/>
</dbReference>
<name>A0A1D3TP02_9FIRM</name>
<dbReference type="RefSeq" id="WP_091229038.1">
    <property type="nucleotide sequence ID" value="NZ_FMKA01000001.1"/>
</dbReference>
<dbReference type="Pfam" id="PF02311">
    <property type="entry name" value="AraC_binding"/>
    <property type="match status" value="1"/>
</dbReference>
<dbReference type="OrthoDB" id="9816335at2"/>